<dbReference type="NCBIfam" id="NF002327">
    <property type="entry name" value="PRK01286.1-2"/>
    <property type="match status" value="1"/>
</dbReference>
<dbReference type="eggNOG" id="COG0232">
    <property type="taxonomic scope" value="Bacteria"/>
</dbReference>
<dbReference type="InterPro" id="IPR051094">
    <property type="entry name" value="Diverse_Catalytic_Enzymes"/>
</dbReference>
<dbReference type="PROSITE" id="PS51831">
    <property type="entry name" value="HD"/>
    <property type="match status" value="1"/>
</dbReference>
<organism evidence="3 4">
    <name type="scientific">Ruminococcus albus 8</name>
    <dbReference type="NCBI Taxonomy" id="246199"/>
    <lineage>
        <taxon>Bacteria</taxon>
        <taxon>Bacillati</taxon>
        <taxon>Bacillota</taxon>
        <taxon>Clostridia</taxon>
        <taxon>Eubacteriales</taxon>
        <taxon>Oscillospiraceae</taxon>
        <taxon>Ruminococcus</taxon>
    </lineage>
</organism>
<evidence type="ECO:0000313" key="3">
    <source>
        <dbReference type="EMBL" id="EGC04765.1"/>
    </source>
</evidence>
<dbReference type="SUPFAM" id="SSF109604">
    <property type="entry name" value="HD-domain/PDEase-like"/>
    <property type="match status" value="1"/>
</dbReference>
<dbReference type="PANTHER" id="PTHR35795">
    <property type="entry name" value="SLR1885 PROTEIN"/>
    <property type="match status" value="1"/>
</dbReference>
<dbReference type="EMBL" id="ADKM02000008">
    <property type="protein sequence ID" value="EGC04765.1"/>
    <property type="molecule type" value="Genomic_DNA"/>
</dbReference>
<evidence type="ECO:0000313" key="4">
    <source>
        <dbReference type="Proteomes" id="UP000004259"/>
    </source>
</evidence>
<keyword evidence="1" id="KW-0378">Hydrolase</keyword>
<dbReference type="Gene3D" id="1.10.3210.10">
    <property type="entry name" value="Hypothetical protein af1432"/>
    <property type="match status" value="1"/>
</dbReference>
<dbReference type="Proteomes" id="UP000004259">
    <property type="component" value="Unassembled WGS sequence"/>
</dbReference>
<dbReference type="InterPro" id="IPR006261">
    <property type="entry name" value="dGTPase"/>
</dbReference>
<dbReference type="CDD" id="cd00077">
    <property type="entry name" value="HDc"/>
    <property type="match status" value="1"/>
</dbReference>
<accession>E9S7E9</accession>
<dbReference type="RefSeq" id="WP_002846784.1">
    <property type="nucleotide sequence ID" value="NZ_ADKM02000008.1"/>
</dbReference>
<evidence type="ECO:0000259" key="2">
    <source>
        <dbReference type="PROSITE" id="PS51831"/>
    </source>
</evidence>
<comment type="caution">
    <text evidence="3">The sequence shown here is derived from an EMBL/GenBank/DDBJ whole genome shotgun (WGS) entry which is preliminary data.</text>
</comment>
<evidence type="ECO:0000256" key="1">
    <source>
        <dbReference type="ARBA" id="ARBA00022801"/>
    </source>
</evidence>
<dbReference type="NCBIfam" id="TIGR01353">
    <property type="entry name" value="dGTP_triPase"/>
    <property type="match status" value="1"/>
</dbReference>
<dbReference type="InterPro" id="IPR006674">
    <property type="entry name" value="HD_domain"/>
</dbReference>
<dbReference type="InterPro" id="IPR003607">
    <property type="entry name" value="HD/PDEase_dom"/>
</dbReference>
<name>E9S7E9_RUMAL</name>
<dbReference type="GO" id="GO:0016793">
    <property type="term" value="F:triphosphoric monoester hydrolase activity"/>
    <property type="evidence" value="ECO:0007669"/>
    <property type="project" value="InterPro"/>
</dbReference>
<proteinExistence type="predicted"/>
<feature type="domain" description="HD" evidence="2">
    <location>
        <begin position="75"/>
        <end position="185"/>
    </location>
</feature>
<reference evidence="3 4" key="1">
    <citation type="submission" date="2011-02" db="EMBL/GenBank/DDBJ databases">
        <authorList>
            <person name="Nelson K.E."/>
            <person name="Sutton G."/>
            <person name="Torralba M."/>
            <person name="Durkin S."/>
            <person name="Harkins D."/>
            <person name="Montgomery R."/>
            <person name="Ziemer C."/>
            <person name="Klaassens E."/>
            <person name="Ocuiv P."/>
            <person name="Morrison M."/>
        </authorList>
    </citation>
    <scope>NUCLEOTIDE SEQUENCE [LARGE SCALE GENOMIC DNA]</scope>
    <source>
        <strain evidence="3 4">8</strain>
    </source>
</reference>
<dbReference type="AlphaFoldDB" id="E9S7E9"/>
<dbReference type="STRING" id="246199.CUS_6160"/>
<dbReference type="InterPro" id="IPR026875">
    <property type="entry name" value="PHydrolase_assoc_dom"/>
</dbReference>
<protein>
    <submittedName>
        <fullName evidence="3">Putative dGTPase</fullName>
    </submittedName>
</protein>
<dbReference type="Pfam" id="PF13286">
    <property type="entry name" value="HD_assoc"/>
    <property type="match status" value="1"/>
</dbReference>
<dbReference type="Pfam" id="PF01966">
    <property type="entry name" value="HD"/>
    <property type="match status" value="1"/>
</dbReference>
<dbReference type="SMART" id="SM00471">
    <property type="entry name" value="HDc"/>
    <property type="match status" value="1"/>
</dbReference>
<gene>
    <name evidence="3" type="ORF">CUS_6160</name>
</gene>
<keyword evidence="4" id="KW-1185">Reference proteome</keyword>
<sequence>MLPREQSESFEHTFLCEKAAFADATTGRERQEDKCGLRTEFQRDRDRILHCNSFRRLKHKTQVFLSPAGDHYRTRLTHTLEVSQIARTIARALRLNEDLTEAIALGHDLGHTPFGHAGERMLNELSPYGFHHYEQSLRVVDILEKDGAGLNLTREVRDGILKHTNQVANTYEGYAVRFADVIAYINHDIDDSIRAGILKEEDIPSAITNVLGHSKSARITTLVCSLIENGLHDRDEAEGDEGILRMSAEVEKAYKQLHRFMFDSVYTNPACKSEERKAQDMIAFLYKYYTDHIEALPAMYMNLAYHYGVDMAVCDYISGMTDVFAVETFKELFIPAAWMVK</sequence>
<dbReference type="PANTHER" id="PTHR35795:SF1">
    <property type="entry name" value="BIS(5'-NUCLEOSYL)-TETRAPHOSPHATASE, SYMMETRICAL"/>
    <property type="match status" value="1"/>
</dbReference>
<dbReference type="OrthoDB" id="9803619at2"/>